<feature type="region of interest" description="Disordered" evidence="1">
    <location>
        <begin position="998"/>
        <end position="1059"/>
    </location>
</feature>
<organism evidence="2 3">
    <name type="scientific">Scheffersomyces spartinae</name>
    <dbReference type="NCBI Taxonomy" id="45513"/>
    <lineage>
        <taxon>Eukaryota</taxon>
        <taxon>Fungi</taxon>
        <taxon>Dikarya</taxon>
        <taxon>Ascomycota</taxon>
        <taxon>Saccharomycotina</taxon>
        <taxon>Pichiomycetes</taxon>
        <taxon>Debaryomycetaceae</taxon>
        <taxon>Scheffersomyces</taxon>
    </lineage>
</organism>
<feature type="compositionally biased region" description="Polar residues" evidence="1">
    <location>
        <begin position="998"/>
        <end position="1041"/>
    </location>
</feature>
<sequence>MISSSIHHPISEINDYMFGCGLPSTETTCITKIHLLPKLTSLSQGSNNSVLVTRLFLITRGDPSSAQKFPSVFNLSDPDSWNPTAALPTREVFVKNLKSSNGVSLNSSFNSNSNSPSSSSPPGACSSPLLNSSRMGNLSSKYAIGIVIPLESPEEDLMDILITNWDEISHYLILLQKVIAKKLISLLRSSLDTTTFGSSSFITHTKRIQFPNWILQHEPDILHQYYKLIKLISYDTNLPRLINSNALIKTSMSKTSSKYNSLLLNWVLEVLNWLEFKDNKQLAKPSIQTTTASKTSTISLTTVSNSITFNNNKGPTQASNVPFLSSSSLKQGSMMEYSNTAQAHNGISESSGSGPNSNNNNPDVFKTYHTFLATLFSLVLPLRKKLTHKPISDNGNEDEIKRKHKDVTRIVIMTGNPAVAKKLIFILNALVPDDSLYDSCKLDFSIVDEGNEVLSENEQEEEQQEEQQQEEEEKPLSYGSRGDPASLSKNGKTSAENINHNMTTLLPTTSAASHTSAEKVSMTSPLTQKSVYTSSDDLSSFLEASPSVETVRDPTVDSKSKSPTVEPIPIRSGKRDSNSPIGTRAISDQSFKIGWELPYKSTPHILTSNKNSSSAATSSVEASTATAQVIPISYNPPQLQQLLNNYHRNNSMLKSSSFVYLSSSLNSSLSSLSSQFSLSKLGGSFLEKWKWPSSYSNQSLQNTSGGNSVATPNAVYNNMNCYFGQQTLGQSVSNSHKLNLSSLMNQGSTNGSSTYYNSSLDASECLPPSTIGSLTKRSSVHSLRTPSPAIVDHYDDIQSFQPISSHHQQHLIPTPNKLSRTQSMYELYNKTSTNMPGIYDNSTGVLAIKDNLTLKRSNNSAYLPLIDDSAVKNVVAHNNNCIKRKCSEIMNSKKLEVTKNETLNALEIPLYTNKELDGSLLIKKKPLLPVVAFADEFRPEFTIQSCPMSPKLENQILIAMKNDVLFYQTHCQFESVTSRTIFVSLRARELKVLEMTGTTINNPTSTSDSEGFHTSLSNDGTQSQYTQLGVSPQKPSTSFKLNPSRKKHSSYTSSKPLTQSERNRISAIDSVFDEIAHLVSASQAKLARRTEAFAEEEDDEGFTQPDDNICSPTIAGFDHQLSKLMTKLFQ</sequence>
<feature type="region of interest" description="Disordered" evidence="1">
    <location>
        <begin position="453"/>
        <end position="495"/>
    </location>
</feature>
<feature type="compositionally biased region" description="Polar residues" evidence="1">
    <location>
        <begin position="1050"/>
        <end position="1059"/>
    </location>
</feature>
<dbReference type="GeneID" id="66116899"/>
<accession>A0A9P7V542</accession>
<name>A0A9P7V542_9ASCO</name>
<proteinExistence type="predicted"/>
<feature type="compositionally biased region" description="Acidic residues" evidence="1">
    <location>
        <begin position="453"/>
        <end position="473"/>
    </location>
</feature>
<dbReference type="EMBL" id="JAHMUF010000032">
    <property type="protein sequence ID" value="KAG7191353.1"/>
    <property type="molecule type" value="Genomic_DNA"/>
</dbReference>
<protein>
    <recommendedName>
        <fullName evidence="4">Protein LST4</fullName>
    </recommendedName>
</protein>
<evidence type="ECO:0008006" key="4">
    <source>
        <dbReference type="Google" id="ProtNLM"/>
    </source>
</evidence>
<evidence type="ECO:0000313" key="2">
    <source>
        <dbReference type="EMBL" id="KAG7191353.1"/>
    </source>
</evidence>
<evidence type="ECO:0000256" key="1">
    <source>
        <dbReference type="SAM" id="MobiDB-lite"/>
    </source>
</evidence>
<gene>
    <name evidence="2" type="ORF">KQ657_003525</name>
</gene>
<reference evidence="2" key="1">
    <citation type="submission" date="2021-03" db="EMBL/GenBank/DDBJ databases">
        <authorList>
            <person name="Palmer J.M."/>
        </authorList>
    </citation>
    <scope>NUCLEOTIDE SEQUENCE</scope>
    <source>
        <strain evidence="2">ARV_011</strain>
    </source>
</reference>
<evidence type="ECO:0000313" key="3">
    <source>
        <dbReference type="Proteomes" id="UP000790833"/>
    </source>
</evidence>
<comment type="caution">
    <text evidence="2">The sequence shown here is derived from an EMBL/GenBank/DDBJ whole genome shotgun (WGS) entry which is preliminary data.</text>
</comment>
<dbReference type="OrthoDB" id="4063558at2759"/>
<dbReference type="Proteomes" id="UP000790833">
    <property type="component" value="Unassembled WGS sequence"/>
</dbReference>
<feature type="compositionally biased region" description="Basic and acidic residues" evidence="1">
    <location>
        <begin position="550"/>
        <end position="560"/>
    </location>
</feature>
<dbReference type="AlphaFoldDB" id="A0A9P7V542"/>
<keyword evidence="3" id="KW-1185">Reference proteome</keyword>
<feature type="region of interest" description="Disordered" evidence="1">
    <location>
        <begin position="549"/>
        <end position="584"/>
    </location>
</feature>
<dbReference type="RefSeq" id="XP_043046905.1">
    <property type="nucleotide sequence ID" value="XM_043194244.1"/>
</dbReference>